<protein>
    <submittedName>
        <fullName evidence="1">Uncharacterized protein</fullName>
    </submittedName>
</protein>
<dbReference type="EMBL" id="GBXM01032903">
    <property type="protein sequence ID" value="JAH75674.1"/>
    <property type="molecule type" value="Transcribed_RNA"/>
</dbReference>
<organism evidence="1">
    <name type="scientific">Anguilla anguilla</name>
    <name type="common">European freshwater eel</name>
    <name type="synonym">Muraena anguilla</name>
    <dbReference type="NCBI Taxonomy" id="7936"/>
    <lineage>
        <taxon>Eukaryota</taxon>
        <taxon>Metazoa</taxon>
        <taxon>Chordata</taxon>
        <taxon>Craniata</taxon>
        <taxon>Vertebrata</taxon>
        <taxon>Euteleostomi</taxon>
        <taxon>Actinopterygii</taxon>
        <taxon>Neopterygii</taxon>
        <taxon>Teleostei</taxon>
        <taxon>Anguilliformes</taxon>
        <taxon>Anguillidae</taxon>
        <taxon>Anguilla</taxon>
    </lineage>
</organism>
<reference evidence="1" key="1">
    <citation type="submission" date="2014-11" db="EMBL/GenBank/DDBJ databases">
        <authorList>
            <person name="Amaro Gonzalez C."/>
        </authorList>
    </citation>
    <scope>NUCLEOTIDE SEQUENCE</scope>
</reference>
<dbReference type="AlphaFoldDB" id="A0A0E9VC33"/>
<accession>A0A0E9VC33</accession>
<evidence type="ECO:0000313" key="1">
    <source>
        <dbReference type="EMBL" id="JAH75674.1"/>
    </source>
</evidence>
<name>A0A0E9VC33_ANGAN</name>
<sequence length="43" mass="4934">MERKSTSLNVKKLKRNAKVLMQTIICCCLDKKSTAACCCFWVH</sequence>
<proteinExistence type="predicted"/>
<reference evidence="1" key="2">
    <citation type="journal article" date="2015" name="Fish Shellfish Immunol.">
        <title>Early steps in the European eel (Anguilla anguilla)-Vibrio vulnificus interaction in the gills: Role of the RtxA13 toxin.</title>
        <authorList>
            <person name="Callol A."/>
            <person name="Pajuelo D."/>
            <person name="Ebbesson L."/>
            <person name="Teles M."/>
            <person name="MacKenzie S."/>
            <person name="Amaro C."/>
        </authorList>
    </citation>
    <scope>NUCLEOTIDE SEQUENCE</scope>
</reference>